<comment type="similarity">
    <text evidence="1">Belongs to the DNA2/NAM7 helicase family.</text>
</comment>
<keyword evidence="5" id="KW-0067">ATP-binding</keyword>
<accession>A0A8J4TP14</accession>
<evidence type="ECO:0000256" key="2">
    <source>
        <dbReference type="ARBA" id="ARBA00022741"/>
    </source>
</evidence>
<feature type="domain" description="RNB" evidence="6">
    <location>
        <begin position="255"/>
        <end position="311"/>
    </location>
</feature>
<evidence type="ECO:0000256" key="1">
    <source>
        <dbReference type="ARBA" id="ARBA00007913"/>
    </source>
</evidence>
<keyword evidence="11" id="KW-1185">Reference proteome</keyword>
<dbReference type="InterPro" id="IPR047187">
    <property type="entry name" value="SF1_C_Upf1"/>
</dbReference>
<keyword evidence="3" id="KW-0378">Hydrolase</keyword>
<evidence type="ECO:0000259" key="7">
    <source>
        <dbReference type="Pfam" id="PF13086"/>
    </source>
</evidence>
<dbReference type="CDD" id="cd18808">
    <property type="entry name" value="SF1_C_Upf1"/>
    <property type="match status" value="1"/>
</dbReference>
<dbReference type="GO" id="GO:0043139">
    <property type="term" value="F:5'-3' DNA helicase activity"/>
    <property type="evidence" value="ECO:0007669"/>
    <property type="project" value="TreeGrafter"/>
</dbReference>
<dbReference type="GO" id="GO:0016787">
    <property type="term" value="F:hydrolase activity"/>
    <property type="evidence" value="ECO:0007669"/>
    <property type="project" value="UniProtKB-KW"/>
</dbReference>
<dbReference type="InterPro" id="IPR027417">
    <property type="entry name" value="P-loop_NTPase"/>
</dbReference>
<dbReference type="SUPFAM" id="SSF50249">
    <property type="entry name" value="Nucleic acid-binding proteins"/>
    <property type="match status" value="2"/>
</dbReference>
<dbReference type="InterPro" id="IPR001900">
    <property type="entry name" value="RNase_II/R"/>
</dbReference>
<proteinExistence type="inferred from homology"/>
<evidence type="ECO:0000259" key="8">
    <source>
        <dbReference type="Pfam" id="PF13087"/>
    </source>
</evidence>
<dbReference type="GO" id="GO:0005524">
    <property type="term" value="F:ATP binding"/>
    <property type="evidence" value="ECO:0007669"/>
    <property type="project" value="UniProtKB-KW"/>
</dbReference>
<feature type="domain" description="3'-5' exoribonuclease HELZ2 OB-fold" evidence="9">
    <location>
        <begin position="48"/>
        <end position="136"/>
    </location>
</feature>
<dbReference type="InterPro" id="IPR041677">
    <property type="entry name" value="DNA2/NAM7_AAA_11"/>
</dbReference>
<evidence type="ECO:0000313" key="11">
    <source>
        <dbReference type="Proteomes" id="UP000727407"/>
    </source>
</evidence>
<dbReference type="Gene3D" id="3.40.50.300">
    <property type="entry name" value="P-loop containing nucleotide triphosphate hydrolases"/>
    <property type="match status" value="2"/>
</dbReference>
<evidence type="ECO:0000259" key="9">
    <source>
        <dbReference type="Pfam" id="PF25049"/>
    </source>
</evidence>
<keyword evidence="4 10" id="KW-0347">Helicase</keyword>
<dbReference type="Pfam" id="PF25049">
    <property type="entry name" value="OB_HELZ2"/>
    <property type="match status" value="1"/>
</dbReference>
<dbReference type="InterPro" id="IPR056787">
    <property type="entry name" value="OB_HELZ2"/>
</dbReference>
<feature type="non-terminal residue" evidence="10">
    <location>
        <position position="787"/>
    </location>
</feature>
<evidence type="ECO:0000256" key="4">
    <source>
        <dbReference type="ARBA" id="ARBA00022806"/>
    </source>
</evidence>
<comment type="caution">
    <text evidence="10">The sequence shown here is derived from an EMBL/GenBank/DDBJ whole genome shotgun (WGS) entry which is preliminary data.</text>
</comment>
<dbReference type="InterPro" id="IPR012340">
    <property type="entry name" value="NA-bd_OB-fold"/>
</dbReference>
<dbReference type="GO" id="GO:0003723">
    <property type="term" value="F:RNA binding"/>
    <property type="evidence" value="ECO:0007669"/>
    <property type="project" value="InterPro"/>
</dbReference>
<keyword evidence="2" id="KW-0547">Nucleotide-binding</keyword>
<reference evidence="10" key="1">
    <citation type="submission" date="2020-07" db="EMBL/GenBank/DDBJ databases">
        <title>Clarias magur genome sequencing, assembly and annotation.</title>
        <authorList>
            <person name="Kushwaha B."/>
            <person name="Kumar R."/>
            <person name="Das P."/>
            <person name="Joshi C.G."/>
            <person name="Kumar D."/>
            <person name="Nagpure N.S."/>
            <person name="Pandey M."/>
            <person name="Agarwal S."/>
            <person name="Srivastava S."/>
            <person name="Singh M."/>
            <person name="Sahoo L."/>
            <person name="Jayasankar P."/>
            <person name="Meher P.K."/>
            <person name="Koringa P.G."/>
            <person name="Iquebal M.A."/>
            <person name="Das S.P."/>
            <person name="Bit A."/>
            <person name="Patnaik S."/>
            <person name="Patel N."/>
            <person name="Shah T.M."/>
            <person name="Hinsu A."/>
            <person name="Jena J.K."/>
        </authorList>
    </citation>
    <scope>NUCLEOTIDE SEQUENCE</scope>
    <source>
        <strain evidence="10">CIFAMagur01</strain>
        <tissue evidence="10">Testis</tissue>
    </source>
</reference>
<dbReference type="Pfam" id="PF13087">
    <property type="entry name" value="AAA_12"/>
    <property type="match status" value="1"/>
</dbReference>
<dbReference type="GO" id="GO:0004540">
    <property type="term" value="F:RNA nuclease activity"/>
    <property type="evidence" value="ECO:0007669"/>
    <property type="project" value="InterPro"/>
</dbReference>
<dbReference type="InterPro" id="IPR050534">
    <property type="entry name" value="Coronavir_polyprotein_1ab"/>
</dbReference>
<gene>
    <name evidence="10" type="primary">helz2</name>
    <name evidence="10" type="ORF">DAT39_016081</name>
</gene>
<dbReference type="Pfam" id="PF00773">
    <property type="entry name" value="RNB"/>
    <property type="match status" value="1"/>
</dbReference>
<dbReference type="OrthoDB" id="2285229at2759"/>
<organism evidence="10 11">
    <name type="scientific">Clarias magur</name>
    <name type="common">Asian catfish</name>
    <name type="synonym">Macropteronotus magur</name>
    <dbReference type="NCBI Taxonomy" id="1594786"/>
    <lineage>
        <taxon>Eukaryota</taxon>
        <taxon>Metazoa</taxon>
        <taxon>Chordata</taxon>
        <taxon>Craniata</taxon>
        <taxon>Vertebrata</taxon>
        <taxon>Euteleostomi</taxon>
        <taxon>Actinopterygii</taxon>
        <taxon>Neopterygii</taxon>
        <taxon>Teleostei</taxon>
        <taxon>Ostariophysi</taxon>
        <taxon>Siluriformes</taxon>
        <taxon>Clariidae</taxon>
        <taxon>Clarias</taxon>
    </lineage>
</organism>
<evidence type="ECO:0000313" key="10">
    <source>
        <dbReference type="EMBL" id="KAF5894208.1"/>
    </source>
</evidence>
<feature type="domain" description="DNA2/NAM7 helicase-like C-terminal" evidence="8">
    <location>
        <begin position="582"/>
        <end position="787"/>
    </location>
</feature>
<evidence type="ECO:0000259" key="6">
    <source>
        <dbReference type="Pfam" id="PF00773"/>
    </source>
</evidence>
<dbReference type="EMBL" id="QNUK01000385">
    <property type="protein sequence ID" value="KAF5894208.1"/>
    <property type="molecule type" value="Genomic_DNA"/>
</dbReference>
<protein>
    <submittedName>
        <fullName evidence="10">Helicase with zinc finger domain 2</fullName>
    </submittedName>
</protein>
<evidence type="ECO:0000256" key="5">
    <source>
        <dbReference type="ARBA" id="ARBA00022840"/>
    </source>
</evidence>
<feature type="domain" description="DNA2/NAM7 helicase helicase" evidence="7">
    <location>
        <begin position="330"/>
        <end position="572"/>
    </location>
</feature>
<dbReference type="Proteomes" id="UP000727407">
    <property type="component" value="Unassembled WGS sequence"/>
</dbReference>
<name>A0A8J4TP14_CLAMG</name>
<dbReference type="InterPro" id="IPR041679">
    <property type="entry name" value="DNA2/NAM7-like_C"/>
</dbReference>
<dbReference type="Gene3D" id="2.40.50.690">
    <property type="match status" value="1"/>
</dbReference>
<dbReference type="PANTHER" id="PTHR43788">
    <property type="entry name" value="DNA2/NAM7 HELICASE FAMILY MEMBER"/>
    <property type="match status" value="1"/>
</dbReference>
<evidence type="ECO:0000256" key="3">
    <source>
        <dbReference type="ARBA" id="ARBA00022801"/>
    </source>
</evidence>
<dbReference type="SUPFAM" id="SSF52540">
    <property type="entry name" value="P-loop containing nucleoside triphosphate hydrolases"/>
    <property type="match status" value="1"/>
</dbReference>
<sequence length="787" mass="90086">MDKKKMYQKNANGWFGDRTTLDEASEIHKDLFKFSSRAFHWEPLFKQEHSQEELQEMLDTKPHEYVRCKLKMERHDLAYAKPLNDPTSTICISGRDAVGRSFPGDEVCVQILSRTWQPNRGESVKGKVVGLLDRSEKSCTVICRMEGHKQLATPVKKNMTRICILKKHQDKIEIRKFNPKDGHYFSERSIDMAEDQLLVVKVLKWEKTHQYPLGAVTNVISQKEYYNVLLELEYGIKDTPPPFQPKCDQEENEEKNPTFTIDSCDAEDLDDAFSLSDHGEQYMIAIHITDVASYIRKGSKEDTFAKKQDTTEELEPADDVMDYNLDLPPLNESQKTAVQKALNNPFTVIQGPPGTGKTVVGVYITYQFYMMNKRHEAQILKNSTKPTLDEKKPKKRGILYCGPSNKSVDIVAEQLLKLKGILKPLRIYCDQMEMLEYPYPGSDLKLCRRALRDEKPKEALKGISLMHLVRHSDNPHSAEINRLENSGMEFTIESYKKVLREAQKHELQKHDVILCTCSTALKPILMETMDFRQILIDECAMATEPEAFIPLVSHKPEQIVLLGDHKQIRPIVTCARVKELGMDQSLFERYMDRALMLDTQYRMHEHICEFPSEEFYGGKLRTGPKRRTCLLLDRNDAPTAILFGHVEGEEISLVVSTAAGNERSAANEQEAEQAVRVANLLVRQSRVKPEDIAILTPYNAQMCKIKEMLGQRKNQAVQDVSVCTIMKSQGSEWRYVILSTVRSCPLSEKEKESYISKGWLKKKLGFITDPNQVNVAITRAQDGLCIL</sequence>
<dbReference type="AlphaFoldDB" id="A0A8J4TP14"/>
<dbReference type="Pfam" id="PF13086">
    <property type="entry name" value="AAA_11"/>
    <property type="match status" value="1"/>
</dbReference>
<dbReference type="PANTHER" id="PTHR43788:SF10">
    <property type="entry name" value="HELICASE WITH ZINC FINGER 2, TRANSCRIPTIONAL COACTIVATOR"/>
    <property type="match status" value="1"/>
</dbReference>